<keyword evidence="3" id="KW-1185">Reference proteome</keyword>
<dbReference type="EMBL" id="JBICCN010000232">
    <property type="protein sequence ID" value="KAL3085381.1"/>
    <property type="molecule type" value="Genomic_DNA"/>
</dbReference>
<dbReference type="Proteomes" id="UP001620645">
    <property type="component" value="Unassembled WGS sequence"/>
</dbReference>
<sequence length="71" mass="8024">MDGIEASVPSVVFRIPPPDPRLASFLSRLHNQFEKLRKLWDRTHHLSPTTPTSSMRHVPSWCASSRRAGSS</sequence>
<evidence type="ECO:0000313" key="2">
    <source>
        <dbReference type="EMBL" id="KAL3085381.1"/>
    </source>
</evidence>
<feature type="region of interest" description="Disordered" evidence="1">
    <location>
        <begin position="42"/>
        <end position="71"/>
    </location>
</feature>
<dbReference type="InterPro" id="IPR043197">
    <property type="entry name" value="Plakin"/>
</dbReference>
<dbReference type="AlphaFoldDB" id="A0ABD2J1H5"/>
<name>A0ABD2J1H5_HETSC</name>
<protein>
    <submittedName>
        <fullName evidence="2">Uncharacterized protein</fullName>
    </submittedName>
</protein>
<evidence type="ECO:0000313" key="3">
    <source>
        <dbReference type="Proteomes" id="UP001620645"/>
    </source>
</evidence>
<evidence type="ECO:0000256" key="1">
    <source>
        <dbReference type="SAM" id="MobiDB-lite"/>
    </source>
</evidence>
<dbReference type="PANTHER" id="PTHR23169:SF23">
    <property type="entry name" value="SHORT STOP, ISOFORM H"/>
    <property type="match status" value="1"/>
</dbReference>
<dbReference type="PANTHER" id="PTHR23169">
    <property type="entry name" value="ENVOPLAKIN"/>
    <property type="match status" value="1"/>
</dbReference>
<accession>A0ABD2J1H5</accession>
<comment type="caution">
    <text evidence="2">The sequence shown here is derived from an EMBL/GenBank/DDBJ whole genome shotgun (WGS) entry which is preliminary data.</text>
</comment>
<proteinExistence type="predicted"/>
<reference evidence="2 3" key="1">
    <citation type="submission" date="2024-10" db="EMBL/GenBank/DDBJ databases">
        <authorList>
            <person name="Kim D."/>
        </authorList>
    </citation>
    <scope>NUCLEOTIDE SEQUENCE [LARGE SCALE GENOMIC DNA]</scope>
    <source>
        <strain evidence="2">Taebaek</strain>
    </source>
</reference>
<gene>
    <name evidence="2" type="ORF">niasHS_010450</name>
</gene>
<organism evidence="2 3">
    <name type="scientific">Heterodera schachtii</name>
    <name type="common">Sugarbeet cyst nematode worm</name>
    <name type="synonym">Tylenchus schachtii</name>
    <dbReference type="NCBI Taxonomy" id="97005"/>
    <lineage>
        <taxon>Eukaryota</taxon>
        <taxon>Metazoa</taxon>
        <taxon>Ecdysozoa</taxon>
        <taxon>Nematoda</taxon>
        <taxon>Chromadorea</taxon>
        <taxon>Rhabditida</taxon>
        <taxon>Tylenchina</taxon>
        <taxon>Tylenchomorpha</taxon>
        <taxon>Tylenchoidea</taxon>
        <taxon>Heteroderidae</taxon>
        <taxon>Heteroderinae</taxon>
        <taxon>Heterodera</taxon>
    </lineage>
</organism>